<evidence type="ECO:0000256" key="3">
    <source>
        <dbReference type="RuleBase" id="RU003476"/>
    </source>
</evidence>
<dbReference type="RefSeq" id="WP_151147113.1">
    <property type="nucleotide sequence ID" value="NZ_WAGX01000007.1"/>
</dbReference>
<keyword evidence="6" id="KW-1185">Reference proteome</keyword>
<comment type="caution">
    <text evidence="5">The sequence shown here is derived from an EMBL/GenBank/DDBJ whole genome shotgun (WGS) entry which is preliminary data.</text>
</comment>
<dbReference type="GO" id="GO:0006753">
    <property type="term" value="P:nucleoside phosphate metabolic process"/>
    <property type="evidence" value="ECO:0007669"/>
    <property type="project" value="TreeGrafter"/>
</dbReference>
<name>A0A7V7UEZ0_9FIRM</name>
<dbReference type="PROSITE" id="PS51462">
    <property type="entry name" value="NUDIX"/>
    <property type="match status" value="1"/>
</dbReference>
<reference evidence="5 6" key="2">
    <citation type="submission" date="2020-02" db="EMBL/GenBank/DDBJ databases">
        <title>Candidatus Galacturonibacter soehngenii shows hetero-acetogenic catabolism of galacturonic acid but lacks a canonical carbon monoxide dehydrogenase/acetyl-CoA synthase complex.</title>
        <authorList>
            <person name="Diender M."/>
            <person name="Stouten G.R."/>
            <person name="Petersen J.F."/>
            <person name="Nielsen P.H."/>
            <person name="Dueholm M.S."/>
            <person name="Pronk J.T."/>
            <person name="Van Loosdrecht M.C.M."/>
        </authorList>
    </citation>
    <scope>NUCLEOTIDE SEQUENCE [LARGE SCALE GENOMIC DNA]</scope>
    <source>
        <strain evidence="5">GalUA</strain>
    </source>
</reference>
<evidence type="ECO:0000256" key="2">
    <source>
        <dbReference type="ARBA" id="ARBA00022801"/>
    </source>
</evidence>
<reference evidence="5 6" key="1">
    <citation type="submission" date="2019-09" db="EMBL/GenBank/DDBJ databases">
        <authorList>
            <person name="Valk L.C."/>
        </authorList>
    </citation>
    <scope>NUCLEOTIDE SEQUENCE [LARGE SCALE GENOMIC DNA]</scope>
    <source>
        <strain evidence="5">GalUA</strain>
    </source>
</reference>
<comment type="cofactor">
    <cofactor evidence="1">
        <name>Mg(2+)</name>
        <dbReference type="ChEBI" id="CHEBI:18420"/>
    </cofactor>
</comment>
<comment type="similarity">
    <text evidence="3">Belongs to the Nudix hydrolase family.</text>
</comment>
<feature type="domain" description="Nudix hydrolase" evidence="4">
    <location>
        <begin position="52"/>
        <end position="187"/>
    </location>
</feature>
<dbReference type="PROSITE" id="PS00893">
    <property type="entry name" value="NUDIX_BOX"/>
    <property type="match status" value="1"/>
</dbReference>
<dbReference type="Pfam" id="PF00293">
    <property type="entry name" value="NUDIX"/>
    <property type="match status" value="1"/>
</dbReference>
<dbReference type="InterPro" id="IPR015797">
    <property type="entry name" value="NUDIX_hydrolase-like_dom_sf"/>
</dbReference>
<sequence length="202" mass="23603">MNRVKNIKKQTDNKYLNLYELEAERRDGRIAPYYLSSRAKECNLLKMSTKENKPDGVIIYGVYGEKKDKIALVRQYRYSIDDYIYEFPAGLVEENEDMVEAAVREMYEETGLTLTPLESKEGYSRPFFTSIGMTDESCSMVFGYLTGEPTNQYQEASEDIEVILADRDECRRILKEEKAAVMCAYMMMHFINQKEEPFAFLR</sequence>
<evidence type="ECO:0000313" key="5">
    <source>
        <dbReference type="EMBL" id="KAB1435704.1"/>
    </source>
</evidence>
<dbReference type="OrthoDB" id="9788922at2"/>
<dbReference type="AlphaFoldDB" id="A0A7V7UEZ0"/>
<dbReference type="GO" id="GO:0016462">
    <property type="term" value="F:pyrophosphatase activity"/>
    <property type="evidence" value="ECO:0007669"/>
    <property type="project" value="UniProtKB-ARBA"/>
</dbReference>
<dbReference type="EMBL" id="WAGX01000007">
    <property type="protein sequence ID" value="KAB1435704.1"/>
    <property type="molecule type" value="Genomic_DNA"/>
</dbReference>
<dbReference type="InterPro" id="IPR020476">
    <property type="entry name" value="Nudix_hydrolase"/>
</dbReference>
<dbReference type="PRINTS" id="PR00502">
    <property type="entry name" value="NUDIXFAMILY"/>
</dbReference>
<dbReference type="PANTHER" id="PTHR11839">
    <property type="entry name" value="UDP/ADP-SUGAR PYROPHOSPHATASE"/>
    <property type="match status" value="1"/>
</dbReference>
<dbReference type="InterPro" id="IPR000086">
    <property type="entry name" value="NUDIX_hydrolase_dom"/>
</dbReference>
<dbReference type="GO" id="GO:0019693">
    <property type="term" value="P:ribose phosphate metabolic process"/>
    <property type="evidence" value="ECO:0007669"/>
    <property type="project" value="TreeGrafter"/>
</dbReference>
<proteinExistence type="inferred from homology"/>
<dbReference type="SUPFAM" id="SSF55811">
    <property type="entry name" value="Nudix"/>
    <property type="match status" value="1"/>
</dbReference>
<dbReference type="Gene3D" id="3.90.79.10">
    <property type="entry name" value="Nucleoside Triphosphate Pyrophosphohydrolase"/>
    <property type="match status" value="1"/>
</dbReference>
<evidence type="ECO:0000259" key="4">
    <source>
        <dbReference type="PROSITE" id="PS51462"/>
    </source>
</evidence>
<keyword evidence="2 3" id="KW-0378">Hydrolase</keyword>
<protein>
    <submittedName>
        <fullName evidence="5">NUDIX hydrolase</fullName>
    </submittedName>
</protein>
<gene>
    <name evidence="5" type="ORF">F7O84_15060</name>
</gene>
<organism evidence="5 6">
    <name type="scientific">Candidatus Galacturonatibacter soehngenii</name>
    <dbReference type="NCBI Taxonomy" id="2307010"/>
    <lineage>
        <taxon>Bacteria</taxon>
        <taxon>Bacillati</taxon>
        <taxon>Bacillota</taxon>
        <taxon>Clostridia</taxon>
        <taxon>Lachnospirales</taxon>
        <taxon>Lachnospiraceae</taxon>
        <taxon>Candidatus Galacturonatibacter</taxon>
    </lineage>
</organism>
<dbReference type="Proteomes" id="UP000461768">
    <property type="component" value="Unassembled WGS sequence"/>
</dbReference>
<dbReference type="CDD" id="cd03424">
    <property type="entry name" value="NUDIX_ADPRase_Nudt5_UGPPase_Nudt14"/>
    <property type="match status" value="1"/>
</dbReference>
<dbReference type="PANTHER" id="PTHR11839:SF18">
    <property type="entry name" value="NUDIX HYDROLASE DOMAIN-CONTAINING PROTEIN"/>
    <property type="match status" value="1"/>
</dbReference>
<evidence type="ECO:0000256" key="1">
    <source>
        <dbReference type="ARBA" id="ARBA00001946"/>
    </source>
</evidence>
<accession>A0A7V7UEZ0</accession>
<dbReference type="InterPro" id="IPR020084">
    <property type="entry name" value="NUDIX_hydrolase_CS"/>
</dbReference>
<evidence type="ECO:0000313" key="6">
    <source>
        <dbReference type="Proteomes" id="UP000461768"/>
    </source>
</evidence>